<dbReference type="Gene3D" id="1.10.3210.10">
    <property type="entry name" value="Hypothetical protein af1432"/>
    <property type="match status" value="2"/>
</dbReference>
<protein>
    <submittedName>
        <fullName evidence="3">HD domain-containing protein</fullName>
    </submittedName>
</protein>
<feature type="domain" description="HD-GYP" evidence="2">
    <location>
        <begin position="231"/>
        <end position="426"/>
    </location>
</feature>
<feature type="domain" description="HD" evidence="1">
    <location>
        <begin position="253"/>
        <end position="375"/>
    </location>
</feature>
<reference evidence="3 4" key="1">
    <citation type="submission" date="2019-03" db="EMBL/GenBank/DDBJ databases">
        <title>Lake Tanganyika Metagenome-Assembled Genomes (MAGs).</title>
        <authorList>
            <person name="Tran P."/>
        </authorList>
    </citation>
    <scope>NUCLEOTIDE SEQUENCE [LARGE SCALE GENOMIC DNA]</scope>
    <source>
        <strain evidence="3">K_DeepCast_65m_m2_236</strain>
    </source>
</reference>
<feature type="domain" description="HD-GYP" evidence="2">
    <location>
        <begin position="14"/>
        <end position="210"/>
    </location>
</feature>
<dbReference type="PROSITE" id="PS51831">
    <property type="entry name" value="HD"/>
    <property type="match status" value="1"/>
</dbReference>
<dbReference type="InterPro" id="IPR052020">
    <property type="entry name" value="Cyclic_di-GMP/3'3'-cGAMP_PDE"/>
</dbReference>
<dbReference type="Pfam" id="PF13487">
    <property type="entry name" value="HD_5"/>
    <property type="match status" value="2"/>
</dbReference>
<comment type="caution">
    <text evidence="3">The sequence shown here is derived from an EMBL/GenBank/DDBJ whole genome shotgun (WGS) entry which is preliminary data.</text>
</comment>
<dbReference type="EMBL" id="VGJX01000359">
    <property type="protein sequence ID" value="MBM3274871.1"/>
    <property type="molecule type" value="Genomic_DNA"/>
</dbReference>
<sequence>MNQNIISQILSDRSQRLFKDLLKALGLVLDLALGNKQQHSLRVSITSVQTGALLGLAGEELRDLFYAGLLHDLGEICLQEEEREMMASDVDPVPDSLRRHPGVGAQICAWIPSLEGTAQLIRQHKERWDGSGYPEGLRGNQISIASQILALVNELDDFVFLTSPRLDQDPRSRLHDIAWRWRGRKVSEEVADAYLEVQQQGAWSTTAFAETHWRSLKLDIVDLAQLIELKEEQFVESILRVLASVIDAKHAYTHGHSWRVAGYGRLIARHAGATESNQLKVYHAGLLHDAGKVAVPQAILDKPGALSGEEWALIREHPRKTHLIVQTIKGMEEVAEIAGSHHERMDGKGYYMGLLADAIPWGARVLAVADTYDAMCSDRAYRKALPHEVAAEELDRFSGKMYDPEIVQVFQKIPKTELEEIRYSELEDIQRF</sequence>
<dbReference type="PANTHER" id="PTHR45228">
    <property type="entry name" value="CYCLIC DI-GMP PHOSPHODIESTERASE TM_0186-RELATED"/>
    <property type="match status" value="1"/>
</dbReference>
<organism evidence="3 4">
    <name type="scientific">Candidatus Tanganyikabacteria bacterium</name>
    <dbReference type="NCBI Taxonomy" id="2961651"/>
    <lineage>
        <taxon>Bacteria</taxon>
        <taxon>Bacillati</taxon>
        <taxon>Candidatus Sericytochromatia</taxon>
        <taxon>Candidatus Tanganyikabacteria</taxon>
    </lineage>
</organism>
<dbReference type="CDD" id="cd00077">
    <property type="entry name" value="HDc"/>
    <property type="match status" value="2"/>
</dbReference>
<dbReference type="Proteomes" id="UP000703893">
    <property type="component" value="Unassembled WGS sequence"/>
</dbReference>
<evidence type="ECO:0000313" key="3">
    <source>
        <dbReference type="EMBL" id="MBM3274871.1"/>
    </source>
</evidence>
<evidence type="ECO:0000259" key="1">
    <source>
        <dbReference type="PROSITE" id="PS51831"/>
    </source>
</evidence>
<proteinExistence type="predicted"/>
<dbReference type="PROSITE" id="PS51832">
    <property type="entry name" value="HD_GYP"/>
    <property type="match status" value="2"/>
</dbReference>
<dbReference type="SMART" id="SM00471">
    <property type="entry name" value="HDc"/>
    <property type="match status" value="2"/>
</dbReference>
<dbReference type="SUPFAM" id="SSF109604">
    <property type="entry name" value="HD-domain/PDEase-like"/>
    <property type="match status" value="2"/>
</dbReference>
<dbReference type="InterPro" id="IPR003607">
    <property type="entry name" value="HD/PDEase_dom"/>
</dbReference>
<accession>A0A937X2K6</accession>
<dbReference type="AlphaFoldDB" id="A0A937X2K6"/>
<evidence type="ECO:0000313" key="4">
    <source>
        <dbReference type="Proteomes" id="UP000703893"/>
    </source>
</evidence>
<dbReference type="PANTHER" id="PTHR45228:SF5">
    <property type="entry name" value="CYCLIC DI-GMP PHOSPHODIESTERASE VC_1348-RELATED"/>
    <property type="match status" value="1"/>
</dbReference>
<dbReference type="InterPro" id="IPR006674">
    <property type="entry name" value="HD_domain"/>
</dbReference>
<dbReference type="InterPro" id="IPR037522">
    <property type="entry name" value="HD_GYP_dom"/>
</dbReference>
<evidence type="ECO:0000259" key="2">
    <source>
        <dbReference type="PROSITE" id="PS51832"/>
    </source>
</evidence>
<name>A0A937X2K6_9BACT</name>
<gene>
    <name evidence="3" type="ORF">FJZ00_06945</name>
</gene>